<keyword evidence="2" id="KW-1185">Reference proteome</keyword>
<dbReference type="Proteomes" id="UP000091857">
    <property type="component" value="Chromosome 8"/>
</dbReference>
<comment type="caution">
    <text evidence="1">The sequence shown here is derived from an EMBL/GenBank/DDBJ whole genome shotgun (WGS) entry which is preliminary data.</text>
</comment>
<sequence length="64" mass="6722">MEESVKLRRDSAMDVFVIDHVSRFLGFDPSVALSILSSIGSSCSASPACLLVSAIKGSFKSSPS</sequence>
<name>A0A2C9VEW8_MANES</name>
<dbReference type="Gramene" id="Manes.08G096500.6.v8.1">
    <property type="protein sequence ID" value="Manes.08G096500.6.v8.1.CDS"/>
    <property type="gene ID" value="Manes.08G096500.v8.1"/>
</dbReference>
<dbReference type="Gramene" id="Manes.08G096500.1.v8.1">
    <property type="protein sequence ID" value="Manes.08G096500.1.v8.1.CDS"/>
    <property type="gene ID" value="Manes.08G096500.v8.1"/>
</dbReference>
<organism evidence="1 2">
    <name type="scientific">Manihot esculenta</name>
    <name type="common">Cassava</name>
    <name type="synonym">Jatropha manihot</name>
    <dbReference type="NCBI Taxonomy" id="3983"/>
    <lineage>
        <taxon>Eukaryota</taxon>
        <taxon>Viridiplantae</taxon>
        <taxon>Streptophyta</taxon>
        <taxon>Embryophyta</taxon>
        <taxon>Tracheophyta</taxon>
        <taxon>Spermatophyta</taxon>
        <taxon>Magnoliopsida</taxon>
        <taxon>eudicotyledons</taxon>
        <taxon>Gunneridae</taxon>
        <taxon>Pentapetalae</taxon>
        <taxon>rosids</taxon>
        <taxon>fabids</taxon>
        <taxon>Malpighiales</taxon>
        <taxon>Euphorbiaceae</taxon>
        <taxon>Crotonoideae</taxon>
        <taxon>Manihoteae</taxon>
        <taxon>Manihot</taxon>
    </lineage>
</organism>
<protein>
    <submittedName>
        <fullName evidence="1">Uncharacterized protein</fullName>
    </submittedName>
</protein>
<gene>
    <name evidence="1" type="ORF">MANES_08G096500v8</name>
</gene>
<reference evidence="2" key="1">
    <citation type="journal article" date="2016" name="Nat. Biotechnol.">
        <title>Sequencing wild and cultivated cassava and related species reveals extensive interspecific hybridization and genetic diversity.</title>
        <authorList>
            <person name="Bredeson J.V."/>
            <person name="Lyons J.B."/>
            <person name="Prochnik S.E."/>
            <person name="Wu G.A."/>
            <person name="Ha C.M."/>
            <person name="Edsinger-Gonzales E."/>
            <person name="Grimwood J."/>
            <person name="Schmutz J."/>
            <person name="Rabbi I.Y."/>
            <person name="Egesi C."/>
            <person name="Nauluvula P."/>
            <person name="Lebot V."/>
            <person name="Ndunguru J."/>
            <person name="Mkamilo G."/>
            <person name="Bart R.S."/>
            <person name="Setter T.L."/>
            <person name="Gleadow R.M."/>
            <person name="Kulakow P."/>
            <person name="Ferguson M.E."/>
            <person name="Rounsley S."/>
            <person name="Rokhsar D.S."/>
        </authorList>
    </citation>
    <scope>NUCLEOTIDE SEQUENCE [LARGE SCALE GENOMIC DNA]</scope>
    <source>
        <strain evidence="2">cv. AM560-2</strain>
    </source>
</reference>
<evidence type="ECO:0000313" key="1">
    <source>
        <dbReference type="EMBL" id="OAY43771.1"/>
    </source>
</evidence>
<accession>A0A2C9VEW8</accession>
<proteinExistence type="predicted"/>
<dbReference type="EMBL" id="CM004394">
    <property type="protein sequence ID" value="OAY43771.1"/>
    <property type="molecule type" value="Genomic_DNA"/>
</dbReference>
<dbReference type="AlphaFoldDB" id="A0A2C9VEW8"/>
<evidence type="ECO:0000313" key="2">
    <source>
        <dbReference type="Proteomes" id="UP000091857"/>
    </source>
</evidence>